<keyword evidence="4 9" id="KW-0812">Transmembrane</keyword>
<accession>A0A6S7GRV7</accession>
<dbReference type="GO" id="GO:0006839">
    <property type="term" value="P:mitochondrial transport"/>
    <property type="evidence" value="ECO:0007669"/>
    <property type="project" value="TreeGrafter"/>
</dbReference>
<dbReference type="AlphaFoldDB" id="A0A6S7GRV7"/>
<keyword evidence="11" id="KW-1185">Reference proteome</keyword>
<evidence type="ECO:0000256" key="5">
    <source>
        <dbReference type="ARBA" id="ARBA00022737"/>
    </source>
</evidence>
<evidence type="ECO:0000256" key="4">
    <source>
        <dbReference type="ARBA" id="ARBA00022692"/>
    </source>
</evidence>
<dbReference type="Proteomes" id="UP001152795">
    <property type="component" value="Unassembled WGS sequence"/>
</dbReference>
<evidence type="ECO:0000256" key="6">
    <source>
        <dbReference type="ARBA" id="ARBA00022989"/>
    </source>
</evidence>
<dbReference type="PANTHER" id="PTHR45624">
    <property type="entry name" value="MITOCHONDRIAL BASIC AMINO ACIDS TRANSPORTER-RELATED"/>
    <property type="match status" value="1"/>
</dbReference>
<dbReference type="InterPro" id="IPR018108">
    <property type="entry name" value="MCP_transmembrane"/>
</dbReference>
<evidence type="ECO:0000256" key="7">
    <source>
        <dbReference type="ARBA" id="ARBA00023128"/>
    </source>
</evidence>
<evidence type="ECO:0000256" key="8">
    <source>
        <dbReference type="ARBA" id="ARBA00023136"/>
    </source>
</evidence>
<dbReference type="PANTHER" id="PTHR45624:SF4">
    <property type="entry name" value="CONGESTED-LIKE TRACHEA PROTEIN-RELATED"/>
    <property type="match status" value="1"/>
</dbReference>
<organism evidence="10 11">
    <name type="scientific">Paramuricea clavata</name>
    <name type="common">Red gorgonian</name>
    <name type="synonym">Violescent sea-whip</name>
    <dbReference type="NCBI Taxonomy" id="317549"/>
    <lineage>
        <taxon>Eukaryota</taxon>
        <taxon>Metazoa</taxon>
        <taxon>Cnidaria</taxon>
        <taxon>Anthozoa</taxon>
        <taxon>Octocorallia</taxon>
        <taxon>Malacalcyonacea</taxon>
        <taxon>Plexauridae</taxon>
        <taxon>Paramuricea</taxon>
    </lineage>
</organism>
<name>A0A6S7GRV7_PARCT</name>
<dbReference type="OrthoDB" id="14252at2759"/>
<sequence>MATPIFLATPMSAMFFLGASIGKRLQQKHPNDQLSNIQNFKSGMMAALFATTVMVPADRIKCLLQIQQASSGKAKYSGPLDCAWKIFKENGIRGLYRGTGATLLRDIPGNGVYFMAYEMFLRHMTAEGQTRADLGPVKIFVAGGLAGMMCWIPAVAPDTLKSRFQTAPEGTYPKGVRDVFRHMMREEGPKALFKGLTPVMLRAFPANAPIRCQFDMDLARAPRRTARKKGSG</sequence>
<comment type="subcellular location">
    <subcellularLocation>
        <location evidence="1">Mitochondrion membrane</location>
        <topology evidence="1">Multi-pass membrane protein</topology>
    </subcellularLocation>
</comment>
<dbReference type="GO" id="GO:0031966">
    <property type="term" value="C:mitochondrial membrane"/>
    <property type="evidence" value="ECO:0007669"/>
    <property type="project" value="UniProtKB-SubCell"/>
</dbReference>
<keyword evidence="8" id="KW-0472">Membrane</keyword>
<dbReference type="Gene3D" id="1.50.40.10">
    <property type="entry name" value="Mitochondrial carrier domain"/>
    <property type="match status" value="1"/>
</dbReference>
<dbReference type="InterPro" id="IPR050567">
    <property type="entry name" value="Mitochondrial_Carrier"/>
</dbReference>
<dbReference type="GO" id="GO:0015227">
    <property type="term" value="F:O-acyl-L-carnitine transmembrane transporter activity"/>
    <property type="evidence" value="ECO:0007669"/>
    <property type="project" value="TreeGrafter"/>
</dbReference>
<evidence type="ECO:0000256" key="1">
    <source>
        <dbReference type="ARBA" id="ARBA00004225"/>
    </source>
</evidence>
<evidence type="ECO:0000313" key="11">
    <source>
        <dbReference type="Proteomes" id="UP001152795"/>
    </source>
</evidence>
<keyword evidence="7" id="KW-0496">Mitochondrion</keyword>
<keyword evidence="5" id="KW-0677">Repeat</keyword>
<evidence type="ECO:0000313" key="10">
    <source>
        <dbReference type="EMBL" id="CAB3992682.1"/>
    </source>
</evidence>
<dbReference type="GO" id="GO:1902603">
    <property type="term" value="P:carnitine transmembrane transport"/>
    <property type="evidence" value="ECO:0007669"/>
    <property type="project" value="TreeGrafter"/>
</dbReference>
<dbReference type="InterPro" id="IPR023395">
    <property type="entry name" value="MCP_dom_sf"/>
</dbReference>
<gene>
    <name evidence="10" type="ORF">PACLA_8A066000</name>
</gene>
<keyword evidence="3 9" id="KW-0813">Transport</keyword>
<dbReference type="PRINTS" id="PR00926">
    <property type="entry name" value="MITOCARRIER"/>
</dbReference>
<dbReference type="PROSITE" id="PS50920">
    <property type="entry name" value="SOLCAR"/>
    <property type="match status" value="2"/>
</dbReference>
<comment type="similarity">
    <text evidence="2 9">Belongs to the mitochondrial carrier (TC 2.A.29) family.</text>
</comment>
<dbReference type="InterPro" id="IPR002067">
    <property type="entry name" value="MCP"/>
</dbReference>
<keyword evidence="6" id="KW-1133">Transmembrane helix</keyword>
<evidence type="ECO:0000256" key="2">
    <source>
        <dbReference type="ARBA" id="ARBA00006375"/>
    </source>
</evidence>
<dbReference type="SUPFAM" id="SSF103506">
    <property type="entry name" value="Mitochondrial carrier"/>
    <property type="match status" value="1"/>
</dbReference>
<dbReference type="Pfam" id="PF00153">
    <property type="entry name" value="Mito_carr"/>
    <property type="match status" value="2"/>
</dbReference>
<reference evidence="10" key="1">
    <citation type="submission" date="2020-04" db="EMBL/GenBank/DDBJ databases">
        <authorList>
            <person name="Alioto T."/>
            <person name="Alioto T."/>
            <person name="Gomez Garrido J."/>
        </authorList>
    </citation>
    <scope>NUCLEOTIDE SEQUENCE</scope>
    <source>
        <strain evidence="10">A484AB</strain>
    </source>
</reference>
<proteinExistence type="inferred from homology"/>
<evidence type="ECO:0000256" key="9">
    <source>
        <dbReference type="RuleBase" id="RU000488"/>
    </source>
</evidence>
<protein>
    <submittedName>
        <fullName evidence="10">Mitochondrial carnitine acylcarnitine carrier -like</fullName>
    </submittedName>
</protein>
<dbReference type="EMBL" id="CACRXK020002101">
    <property type="protein sequence ID" value="CAB3992682.1"/>
    <property type="molecule type" value="Genomic_DNA"/>
</dbReference>
<comment type="caution">
    <text evidence="10">The sequence shown here is derived from an EMBL/GenBank/DDBJ whole genome shotgun (WGS) entry which is preliminary data.</text>
</comment>
<evidence type="ECO:0000256" key="3">
    <source>
        <dbReference type="ARBA" id="ARBA00022448"/>
    </source>
</evidence>